<organism evidence="2 3">
    <name type="scientific">Cryoendolithus antarcticus</name>
    <dbReference type="NCBI Taxonomy" id="1507870"/>
    <lineage>
        <taxon>Eukaryota</taxon>
        <taxon>Fungi</taxon>
        <taxon>Dikarya</taxon>
        <taxon>Ascomycota</taxon>
        <taxon>Pezizomycotina</taxon>
        <taxon>Dothideomycetes</taxon>
        <taxon>Dothideomycetidae</taxon>
        <taxon>Cladosporiales</taxon>
        <taxon>Cladosporiaceae</taxon>
        <taxon>Cryoendolithus</taxon>
    </lineage>
</organism>
<dbReference type="PANTHER" id="PTHR47332:SF2">
    <property type="entry name" value="SET-6"/>
    <property type="match status" value="1"/>
</dbReference>
<protein>
    <recommendedName>
        <fullName evidence="1">SET domain-containing protein</fullName>
    </recommendedName>
</protein>
<dbReference type="Gene3D" id="2.170.270.10">
    <property type="entry name" value="SET domain"/>
    <property type="match status" value="1"/>
</dbReference>
<evidence type="ECO:0000259" key="1">
    <source>
        <dbReference type="PROSITE" id="PS50280"/>
    </source>
</evidence>
<dbReference type="SUPFAM" id="SSF82199">
    <property type="entry name" value="SET domain"/>
    <property type="match status" value="1"/>
</dbReference>
<reference evidence="3" key="1">
    <citation type="submission" date="2017-03" db="EMBL/GenBank/DDBJ databases">
        <title>Genomes of endolithic fungi from Antarctica.</title>
        <authorList>
            <person name="Coleine C."/>
            <person name="Masonjones S."/>
            <person name="Stajich J.E."/>
        </authorList>
    </citation>
    <scope>NUCLEOTIDE SEQUENCE [LARGE SCALE GENOMIC DNA]</scope>
    <source>
        <strain evidence="3">CCFEE 5527</strain>
    </source>
</reference>
<dbReference type="OrthoDB" id="265717at2759"/>
<dbReference type="CDD" id="cd20071">
    <property type="entry name" value="SET_SMYD"/>
    <property type="match status" value="1"/>
</dbReference>
<dbReference type="PANTHER" id="PTHR47332">
    <property type="entry name" value="SET DOMAIN-CONTAINING PROTEIN 5"/>
    <property type="match status" value="1"/>
</dbReference>
<dbReference type="STRING" id="1507870.A0A1V8SCU3"/>
<proteinExistence type="predicted"/>
<dbReference type="Proteomes" id="UP000192596">
    <property type="component" value="Unassembled WGS sequence"/>
</dbReference>
<sequence>MVESSSRRTPNKIEVTRTKTTPFEIRDAASKGLGIFARGNISGGTCGVVEDPMVMILKPYSEITPQDTLAAYSRLSVDDKCKFDSLRDARDRIKWEKEAQLHFRNPPLDAPPSLTLTERVYGQYKSNEHTIAGPDVGLDCSGAYFLHSMFNHSCRPNATVYCDDGGTRRTYAHQDIKRGEEITANYGEEFLYLSYEERKAHLETFDCLCELCTAPPAERDISDSRRLMFRALRYGFEDRENTDDDASFVEGYQVRRSVVWQLQGLPVREMRKWYIVHHFVMGMLLEAEGLKTSFTILSFARAAMNLIDFAVEAGLKHLQPLQINNVRLWVRKSEALTRDSGRLVHGINGPIGRWWRDKRDILVASCLRLRSSTQAL</sequence>
<dbReference type="InParanoid" id="A0A1V8SCU3"/>
<dbReference type="AlphaFoldDB" id="A0A1V8SCU3"/>
<dbReference type="PROSITE" id="PS50280">
    <property type="entry name" value="SET"/>
    <property type="match status" value="1"/>
</dbReference>
<keyword evidence="3" id="KW-1185">Reference proteome</keyword>
<comment type="caution">
    <text evidence="2">The sequence shown here is derived from an EMBL/GenBank/DDBJ whole genome shotgun (WGS) entry which is preliminary data.</text>
</comment>
<dbReference type="Pfam" id="PF00856">
    <property type="entry name" value="SET"/>
    <property type="match status" value="1"/>
</dbReference>
<accession>A0A1V8SCU3</accession>
<dbReference type="InterPro" id="IPR053185">
    <property type="entry name" value="SET_domain_protein"/>
</dbReference>
<dbReference type="InterPro" id="IPR001214">
    <property type="entry name" value="SET_dom"/>
</dbReference>
<evidence type="ECO:0000313" key="2">
    <source>
        <dbReference type="EMBL" id="OQN96750.1"/>
    </source>
</evidence>
<evidence type="ECO:0000313" key="3">
    <source>
        <dbReference type="Proteomes" id="UP000192596"/>
    </source>
</evidence>
<gene>
    <name evidence="2" type="ORF">B0A48_17174</name>
</gene>
<name>A0A1V8SCU3_9PEZI</name>
<dbReference type="EMBL" id="NAJO01000062">
    <property type="protein sequence ID" value="OQN96750.1"/>
    <property type="molecule type" value="Genomic_DNA"/>
</dbReference>
<feature type="domain" description="SET" evidence="1">
    <location>
        <begin position="11"/>
        <end position="187"/>
    </location>
</feature>
<dbReference type="InterPro" id="IPR046341">
    <property type="entry name" value="SET_dom_sf"/>
</dbReference>